<dbReference type="AlphaFoldDB" id="A0A9K3DBU5"/>
<keyword evidence="2" id="KW-1185">Reference proteome</keyword>
<sequence>VHAASDPSDSICSVSCLNAVGATMGGASLPLGRIPLCLSADGGYAVVTDGVVVCIVDLEVVTHVSQPLEEGGAILPEEPWTPVGPLDRSSALSLPSPMSCGVYAWHVDTLPTAVDRELLL</sequence>
<comment type="caution">
    <text evidence="1">The sequence shown here is derived from an EMBL/GenBank/DDBJ whole genome shotgun (WGS) entry which is preliminary data.</text>
</comment>
<name>A0A9K3DBU5_9EUKA</name>
<accession>A0A9K3DBU5</accession>
<proteinExistence type="predicted"/>
<organism evidence="1 2">
    <name type="scientific">Kipferlia bialata</name>
    <dbReference type="NCBI Taxonomy" id="797122"/>
    <lineage>
        <taxon>Eukaryota</taxon>
        <taxon>Metamonada</taxon>
        <taxon>Carpediemonas-like organisms</taxon>
        <taxon>Kipferlia</taxon>
    </lineage>
</organism>
<feature type="non-terminal residue" evidence="1">
    <location>
        <position position="1"/>
    </location>
</feature>
<dbReference type="Proteomes" id="UP000265618">
    <property type="component" value="Unassembled WGS sequence"/>
</dbReference>
<feature type="non-terminal residue" evidence="1">
    <location>
        <position position="120"/>
    </location>
</feature>
<gene>
    <name evidence="1" type="ORF">KIPB_015893</name>
</gene>
<evidence type="ECO:0000313" key="1">
    <source>
        <dbReference type="EMBL" id="GIQ92237.1"/>
    </source>
</evidence>
<reference evidence="1 2" key="1">
    <citation type="journal article" date="2018" name="PLoS ONE">
        <title>The draft genome of Kipferlia bialata reveals reductive genome evolution in fornicate parasites.</title>
        <authorList>
            <person name="Tanifuji G."/>
            <person name="Takabayashi S."/>
            <person name="Kume K."/>
            <person name="Takagi M."/>
            <person name="Nakayama T."/>
            <person name="Kamikawa R."/>
            <person name="Inagaki Y."/>
            <person name="Hashimoto T."/>
        </authorList>
    </citation>
    <scope>NUCLEOTIDE SEQUENCE [LARGE SCALE GENOMIC DNA]</scope>
    <source>
        <strain evidence="1">NY0173</strain>
    </source>
</reference>
<dbReference type="EMBL" id="BDIP01009251">
    <property type="protein sequence ID" value="GIQ92237.1"/>
    <property type="molecule type" value="Genomic_DNA"/>
</dbReference>
<evidence type="ECO:0000313" key="2">
    <source>
        <dbReference type="Proteomes" id="UP000265618"/>
    </source>
</evidence>
<protein>
    <submittedName>
        <fullName evidence="1">Uncharacterized protein</fullName>
    </submittedName>
</protein>